<evidence type="ECO:0000256" key="12">
    <source>
        <dbReference type="SAM" id="Coils"/>
    </source>
</evidence>
<feature type="repeat" description="WD" evidence="11">
    <location>
        <begin position="390"/>
        <end position="429"/>
    </location>
</feature>
<evidence type="ECO:0000256" key="10">
    <source>
        <dbReference type="ARBA" id="ARBA00043913"/>
    </source>
</evidence>
<evidence type="ECO:0000313" key="14">
    <source>
        <dbReference type="EMBL" id="ODQ66321.1"/>
    </source>
</evidence>
<dbReference type="AlphaFoldDB" id="A0A1E3PLK3"/>
<protein>
    <recommendedName>
        <fullName evidence="9">Mitochondrial division protein 1</fullName>
    </recommendedName>
</protein>
<dbReference type="GO" id="GO:0005741">
    <property type="term" value="C:mitochondrial outer membrane"/>
    <property type="evidence" value="ECO:0007669"/>
    <property type="project" value="UniProtKB-SubCell"/>
</dbReference>
<feature type="repeat" description="WD" evidence="11">
    <location>
        <begin position="267"/>
        <end position="308"/>
    </location>
</feature>
<evidence type="ECO:0000313" key="15">
    <source>
        <dbReference type="Proteomes" id="UP000095009"/>
    </source>
</evidence>
<reference evidence="14 15" key="1">
    <citation type="journal article" date="2016" name="Proc. Natl. Acad. Sci. U.S.A.">
        <title>Comparative genomics of biotechnologically important yeasts.</title>
        <authorList>
            <person name="Riley R."/>
            <person name="Haridas S."/>
            <person name="Wolfe K.H."/>
            <person name="Lopes M.R."/>
            <person name="Hittinger C.T."/>
            <person name="Goeker M."/>
            <person name="Salamov A.A."/>
            <person name="Wisecaver J.H."/>
            <person name="Long T.M."/>
            <person name="Calvey C.H."/>
            <person name="Aerts A.L."/>
            <person name="Barry K.W."/>
            <person name="Choi C."/>
            <person name="Clum A."/>
            <person name="Coughlan A.Y."/>
            <person name="Deshpande S."/>
            <person name="Douglass A.P."/>
            <person name="Hanson S.J."/>
            <person name="Klenk H.-P."/>
            <person name="LaButti K.M."/>
            <person name="Lapidus A."/>
            <person name="Lindquist E.A."/>
            <person name="Lipzen A.M."/>
            <person name="Meier-Kolthoff J.P."/>
            <person name="Ohm R.A."/>
            <person name="Otillar R.P."/>
            <person name="Pangilinan J.L."/>
            <person name="Peng Y."/>
            <person name="Rokas A."/>
            <person name="Rosa C.A."/>
            <person name="Scheuner C."/>
            <person name="Sibirny A.A."/>
            <person name="Slot J.C."/>
            <person name="Stielow J.B."/>
            <person name="Sun H."/>
            <person name="Kurtzman C.P."/>
            <person name="Blackwell M."/>
            <person name="Grigoriev I.V."/>
            <person name="Jeffries T.W."/>
        </authorList>
    </citation>
    <scope>NUCLEOTIDE SEQUENCE [LARGE SCALE GENOMIC DNA]</scope>
    <source>
        <strain evidence="14 15">DSM 6958</strain>
    </source>
</reference>
<sequence length="623" mass="69515">MKDITGHHRSPSFQKRMFAFSSGRPPSEVMKGATRKEIQYKAVTALPEEMLQNIPNGDDGFSLFQGFQASIPLLDEMVSRNKKVKALENGESKNPDDDLPDAINRQKNTIIRKLDLLEIRKALAANEIREIDGRIGHLQTMRQVVFDKVANLEKEEIHLENSLQQVEIKLDEALELMKLESKQSKGQNHLLENEDFYDSNQDTPGFMSQSIYTKIQENPPRSGLSSKLDTRKAPTKTKLNRHSGGRKRKTMPTLQKYYQPGEEIRTIQAHSDMITSLDFDFPFGTMISASTDDSVKVWDLSKGRCVSNLAGHNAYVSCLQIEDNILATGSMDASVKIWDLSKIDMYDDTDDIMEEEEGQENLDGDNQTVKDFSTSTNRIGNSHDSCVYSLESHLGEISALHFQGNTLVSGSADKTIRQWDMQTGKCVQTLDVLWAAAQVVGSGTLYNDDPRWKKQMNSSAAYNSQGLSLSSAASFIGALQCYDAALATGTADGMVRLWDLRSGQVHRQLVGHTGPVTCLQFDDYHLATGSLDRSVRIWDLRTGTIFDAFAYDSPISSLHFDSKQIVTCNNESTVKIYDRVAERHWTCGAGEIESDAAKVETAKCIEGYLVEGREDGKIGIWSC</sequence>
<keyword evidence="4" id="KW-1000">Mitochondrion outer membrane</keyword>
<keyword evidence="2 11" id="KW-0853">WD repeat</keyword>
<evidence type="ECO:0000256" key="9">
    <source>
        <dbReference type="ARBA" id="ARBA00039789"/>
    </source>
</evidence>
<dbReference type="OrthoDB" id="496at2759"/>
<proteinExistence type="inferred from homology"/>
<dbReference type="PANTHER" id="PTHR22847:SF637">
    <property type="entry name" value="WD REPEAT DOMAIN 5B"/>
    <property type="match status" value="1"/>
</dbReference>
<dbReference type="CDD" id="cd00200">
    <property type="entry name" value="WD40"/>
    <property type="match status" value="1"/>
</dbReference>
<accession>A0A1E3PLK3</accession>
<evidence type="ECO:0000256" key="2">
    <source>
        <dbReference type="ARBA" id="ARBA00022574"/>
    </source>
</evidence>
<evidence type="ECO:0000256" key="1">
    <source>
        <dbReference type="ARBA" id="ARBA00004570"/>
    </source>
</evidence>
<keyword evidence="15" id="KW-1185">Reference proteome</keyword>
<dbReference type="PANTHER" id="PTHR22847">
    <property type="entry name" value="WD40 REPEAT PROTEIN"/>
    <property type="match status" value="1"/>
</dbReference>
<dbReference type="PRINTS" id="PR00320">
    <property type="entry name" value="GPROTEINBRPT"/>
</dbReference>
<dbReference type="GO" id="GO:0005634">
    <property type="term" value="C:nucleus"/>
    <property type="evidence" value="ECO:0007669"/>
    <property type="project" value="TreeGrafter"/>
</dbReference>
<feature type="repeat" description="WD" evidence="11">
    <location>
        <begin position="309"/>
        <end position="341"/>
    </location>
</feature>
<evidence type="ECO:0000256" key="3">
    <source>
        <dbReference type="ARBA" id="ARBA00022737"/>
    </source>
</evidence>
<gene>
    <name evidence="14" type="ORF">NADFUDRAFT_32710</name>
</gene>
<evidence type="ECO:0000256" key="11">
    <source>
        <dbReference type="PROSITE-ProRule" id="PRU00221"/>
    </source>
</evidence>
<name>A0A1E3PLK3_9ASCO</name>
<keyword evidence="6" id="KW-0496">Mitochondrion</keyword>
<comment type="function">
    <text evidence="10">Involved in mitochondrial fission. Acts as an adapter protein required to form mitochondrial fission complexes. Formation of these complexes is required to promote constriction and fission of the mitochondrial compartment at a late step in mitochondrial division.</text>
</comment>
<dbReference type="SMART" id="SM00320">
    <property type="entry name" value="WD40"/>
    <property type="match status" value="6"/>
</dbReference>
<evidence type="ECO:0000256" key="7">
    <source>
        <dbReference type="ARBA" id="ARBA00023136"/>
    </source>
</evidence>
<comment type="subcellular location">
    <subcellularLocation>
        <location evidence="1">Mitochondrion outer membrane</location>
        <topology evidence="1">Peripheral membrane protein</topology>
        <orientation evidence="1">Cytoplasmic side</orientation>
    </subcellularLocation>
</comment>
<evidence type="ECO:0000256" key="4">
    <source>
        <dbReference type="ARBA" id="ARBA00022787"/>
    </source>
</evidence>
<keyword evidence="5 12" id="KW-0175">Coiled coil</keyword>
<dbReference type="InterPro" id="IPR019775">
    <property type="entry name" value="WD40_repeat_CS"/>
</dbReference>
<dbReference type="Pfam" id="PF00400">
    <property type="entry name" value="WD40"/>
    <property type="match status" value="4"/>
</dbReference>
<dbReference type="STRING" id="857566.A0A1E3PLK3"/>
<comment type="similarity">
    <text evidence="8">Belongs to the WD repeat MDV1/CAF4 family.</text>
</comment>
<dbReference type="FunFam" id="2.130.10.10:FF:000881">
    <property type="entry name" value="Mitochondrial division protein 1"/>
    <property type="match status" value="1"/>
</dbReference>
<dbReference type="EMBL" id="KV454408">
    <property type="protein sequence ID" value="ODQ66321.1"/>
    <property type="molecule type" value="Genomic_DNA"/>
</dbReference>
<keyword evidence="7" id="KW-0472">Membrane</keyword>
<dbReference type="SUPFAM" id="SSF50978">
    <property type="entry name" value="WD40 repeat-like"/>
    <property type="match status" value="1"/>
</dbReference>
<dbReference type="Gene3D" id="6.10.280.220">
    <property type="match status" value="1"/>
</dbReference>
<feature type="coiled-coil region" evidence="12">
    <location>
        <begin position="149"/>
        <end position="183"/>
    </location>
</feature>
<organism evidence="14 15">
    <name type="scientific">Nadsonia fulvescens var. elongata DSM 6958</name>
    <dbReference type="NCBI Taxonomy" id="857566"/>
    <lineage>
        <taxon>Eukaryota</taxon>
        <taxon>Fungi</taxon>
        <taxon>Dikarya</taxon>
        <taxon>Ascomycota</taxon>
        <taxon>Saccharomycotina</taxon>
        <taxon>Dipodascomycetes</taxon>
        <taxon>Dipodascales</taxon>
        <taxon>Dipodascales incertae sedis</taxon>
        <taxon>Nadsonia</taxon>
    </lineage>
</organism>
<feature type="repeat" description="WD" evidence="11">
    <location>
        <begin position="486"/>
        <end position="508"/>
    </location>
</feature>
<dbReference type="CDD" id="cd22881">
    <property type="entry name" value="Mdv1_N"/>
    <property type="match status" value="1"/>
</dbReference>
<feature type="repeat" description="WD" evidence="11">
    <location>
        <begin position="509"/>
        <end position="548"/>
    </location>
</feature>
<dbReference type="GO" id="GO:1990234">
    <property type="term" value="C:transferase complex"/>
    <property type="evidence" value="ECO:0007669"/>
    <property type="project" value="UniProtKB-ARBA"/>
</dbReference>
<dbReference type="PROSITE" id="PS50082">
    <property type="entry name" value="WD_REPEATS_2"/>
    <property type="match status" value="5"/>
</dbReference>
<dbReference type="InterPro" id="IPR015943">
    <property type="entry name" value="WD40/YVTN_repeat-like_dom_sf"/>
</dbReference>
<dbReference type="Proteomes" id="UP000095009">
    <property type="component" value="Unassembled WGS sequence"/>
</dbReference>
<keyword evidence="3" id="KW-0677">Repeat</keyword>
<feature type="compositionally biased region" description="Basic residues" evidence="13">
    <location>
        <begin position="233"/>
        <end position="249"/>
    </location>
</feature>
<feature type="region of interest" description="Disordered" evidence="13">
    <location>
        <begin position="216"/>
        <end position="249"/>
    </location>
</feature>
<evidence type="ECO:0000256" key="5">
    <source>
        <dbReference type="ARBA" id="ARBA00023054"/>
    </source>
</evidence>
<dbReference type="InterPro" id="IPR001680">
    <property type="entry name" value="WD40_rpt"/>
</dbReference>
<evidence type="ECO:0000256" key="6">
    <source>
        <dbReference type="ARBA" id="ARBA00023128"/>
    </source>
</evidence>
<dbReference type="PROSITE" id="PS50294">
    <property type="entry name" value="WD_REPEATS_REGION"/>
    <property type="match status" value="4"/>
</dbReference>
<dbReference type="Gene3D" id="2.130.10.10">
    <property type="entry name" value="YVTN repeat-like/Quinoprotein amine dehydrogenase"/>
    <property type="match status" value="2"/>
</dbReference>
<dbReference type="InterPro" id="IPR036322">
    <property type="entry name" value="WD40_repeat_dom_sf"/>
</dbReference>
<dbReference type="PROSITE" id="PS00678">
    <property type="entry name" value="WD_REPEATS_1"/>
    <property type="match status" value="4"/>
</dbReference>
<evidence type="ECO:0000256" key="13">
    <source>
        <dbReference type="SAM" id="MobiDB-lite"/>
    </source>
</evidence>
<evidence type="ECO:0000256" key="8">
    <source>
        <dbReference type="ARBA" id="ARBA00038415"/>
    </source>
</evidence>
<dbReference type="InterPro" id="IPR020472">
    <property type="entry name" value="WD40_PAC1"/>
</dbReference>